<reference evidence="10 11" key="1">
    <citation type="submission" date="2023-03" db="EMBL/GenBank/DDBJ databases">
        <title>Mating type loci evolution in Malassezia.</title>
        <authorList>
            <person name="Coelho M.A."/>
        </authorList>
    </citation>
    <scope>NUCLEOTIDE SEQUENCE [LARGE SCALE GENOMIC DNA]</scope>
    <source>
        <strain evidence="10 11">CBS 13387</strain>
    </source>
</reference>
<feature type="binding site" evidence="9">
    <location>
        <position position="103"/>
    </location>
    <ligand>
        <name>S-adenosyl-L-methionine</name>
        <dbReference type="ChEBI" id="CHEBI:59789"/>
    </ligand>
</feature>
<evidence type="ECO:0000256" key="2">
    <source>
        <dbReference type="ARBA" id="ARBA00010703"/>
    </source>
</evidence>
<evidence type="ECO:0000256" key="5">
    <source>
        <dbReference type="ARBA" id="ARBA00022603"/>
    </source>
</evidence>
<dbReference type="SUPFAM" id="SSF53335">
    <property type="entry name" value="S-adenosyl-L-methionine-dependent methyltransferases"/>
    <property type="match status" value="1"/>
</dbReference>
<dbReference type="GO" id="GO:0018423">
    <property type="term" value="F:protein C-terminal leucine carboxyl O-methyltransferase activity"/>
    <property type="evidence" value="ECO:0007669"/>
    <property type="project" value="UniProtKB-EC"/>
</dbReference>
<keyword evidence="7 8" id="KW-0949">S-adenosyl-L-methionine</keyword>
<dbReference type="Pfam" id="PF04072">
    <property type="entry name" value="LCM"/>
    <property type="match status" value="1"/>
</dbReference>
<keyword evidence="11" id="KW-1185">Reference proteome</keyword>
<organism evidence="10 11">
    <name type="scientific">Malassezia arunalokei</name>
    <dbReference type="NCBI Taxonomy" id="1514897"/>
    <lineage>
        <taxon>Eukaryota</taxon>
        <taxon>Fungi</taxon>
        <taxon>Dikarya</taxon>
        <taxon>Basidiomycota</taxon>
        <taxon>Ustilaginomycotina</taxon>
        <taxon>Malasseziomycetes</taxon>
        <taxon>Malasseziales</taxon>
        <taxon>Malasseziaceae</taxon>
        <taxon>Malassezia</taxon>
    </lineage>
</organism>
<keyword evidence="6 8" id="KW-0808">Transferase</keyword>
<dbReference type="PANTHER" id="PTHR13600:SF21">
    <property type="entry name" value="LEUCINE CARBOXYL METHYLTRANSFERASE 1"/>
    <property type="match status" value="1"/>
</dbReference>
<evidence type="ECO:0000256" key="4">
    <source>
        <dbReference type="ARBA" id="ARBA00017497"/>
    </source>
</evidence>
<evidence type="ECO:0000256" key="6">
    <source>
        <dbReference type="ARBA" id="ARBA00022679"/>
    </source>
</evidence>
<evidence type="ECO:0000256" key="8">
    <source>
        <dbReference type="PIRNR" id="PIRNR016305"/>
    </source>
</evidence>
<keyword evidence="5 8" id="KW-0489">Methyltransferase</keyword>
<gene>
    <name evidence="10" type="primary">PPM1</name>
    <name evidence="10" type="ORF">MARU1_001043</name>
</gene>
<evidence type="ECO:0000313" key="11">
    <source>
        <dbReference type="Proteomes" id="UP001217582"/>
    </source>
</evidence>
<comment type="similarity">
    <text evidence="2 8">Belongs to the methyltransferase superfamily. LCMT family.</text>
</comment>
<dbReference type="InterPro" id="IPR007213">
    <property type="entry name" value="Ppm1/Ppm2/Tcmp"/>
</dbReference>
<evidence type="ECO:0000313" key="10">
    <source>
        <dbReference type="EMBL" id="WFD15030.1"/>
    </source>
</evidence>
<dbReference type="PANTHER" id="PTHR13600">
    <property type="entry name" value="LEUCINE CARBOXYL METHYLTRANSFERASE"/>
    <property type="match status" value="1"/>
</dbReference>
<dbReference type="EMBL" id="CP119917">
    <property type="protein sequence ID" value="WFD15030.1"/>
    <property type="molecule type" value="Genomic_DNA"/>
</dbReference>
<dbReference type="GO" id="GO:0032259">
    <property type="term" value="P:methylation"/>
    <property type="evidence" value="ECO:0007669"/>
    <property type="project" value="UniProtKB-KW"/>
</dbReference>
<evidence type="ECO:0000256" key="7">
    <source>
        <dbReference type="ARBA" id="ARBA00022691"/>
    </source>
</evidence>
<dbReference type="InterPro" id="IPR029063">
    <property type="entry name" value="SAM-dependent_MTases_sf"/>
</dbReference>
<dbReference type="EC" id="2.1.1.233" evidence="3 8"/>
<evidence type="ECO:0000256" key="1">
    <source>
        <dbReference type="ARBA" id="ARBA00000724"/>
    </source>
</evidence>
<feature type="binding site" evidence="9">
    <location>
        <position position="70"/>
    </location>
    <ligand>
        <name>S-adenosyl-L-methionine</name>
        <dbReference type="ChEBI" id="CHEBI:59789"/>
    </ligand>
</feature>
<name>A0AAJ5YXK5_9BASI</name>
<proteinExistence type="inferred from homology"/>
<dbReference type="PIRSF" id="PIRSF016305">
    <property type="entry name" value="LCM_mtfrase"/>
    <property type="match status" value="1"/>
</dbReference>
<dbReference type="InterPro" id="IPR016651">
    <property type="entry name" value="LCMT1"/>
</dbReference>
<sequence length="334" mass="36799">MSGARRLSLGRPYRRTRPDAVRATDADALLSRLSACRAGYLPPDAYADMLRGRAEAPHRPPIINIGTYLRAREVDAHVQHFIETGACGPPYTPAPRVQIVSLGAGSDTRFWRLRHARLARYVELDFPSTTSQKAAAIQAHPALSHALADAHVTADGLVSSAYVLLGIDVSTLHQGTWERVATYLDPALPTLLLCECVLAYMDIDVANAALRACLATLPRASILSYDMCISSDAPHAAPTRFGQVMLQNLAARQLTLPGARGCTSTAAYVERFEHLAGHASHLQCHAYTLRESWQQLEGEERRRVSMLERLDEVEELEMLLGHYCIAWIDRAIVQ</sequence>
<comment type="function">
    <text evidence="8">Methylates the carboxyl group of the C-terminal leucine residue of protein phosphatase 2A catalytic subunits to form alpha-leucine ester residues.</text>
</comment>
<accession>A0AAJ5YXK5</accession>
<evidence type="ECO:0000256" key="3">
    <source>
        <dbReference type="ARBA" id="ARBA00012834"/>
    </source>
</evidence>
<feature type="binding site" evidence="9">
    <location>
        <begin position="168"/>
        <end position="169"/>
    </location>
    <ligand>
        <name>S-adenosyl-L-methionine</name>
        <dbReference type="ChEBI" id="CHEBI:59789"/>
    </ligand>
</feature>
<comment type="catalytic activity">
    <reaction evidence="1 8">
        <text>[phosphatase 2A protein]-C-terminal L-leucine + S-adenosyl-L-methionine = [phosphatase 2A protein]-C-terminal L-leucine methyl ester + S-adenosyl-L-homocysteine</text>
        <dbReference type="Rhea" id="RHEA:48544"/>
        <dbReference type="Rhea" id="RHEA-COMP:12134"/>
        <dbReference type="Rhea" id="RHEA-COMP:12135"/>
        <dbReference type="ChEBI" id="CHEBI:57856"/>
        <dbReference type="ChEBI" id="CHEBI:59789"/>
        <dbReference type="ChEBI" id="CHEBI:90516"/>
        <dbReference type="ChEBI" id="CHEBI:90517"/>
        <dbReference type="EC" id="2.1.1.233"/>
    </reaction>
</comment>
<dbReference type="Proteomes" id="UP001217582">
    <property type="component" value="Chromosome 2"/>
</dbReference>
<protein>
    <recommendedName>
        <fullName evidence="4 8">Leucine carboxyl methyltransferase 1</fullName>
        <ecNumber evidence="3 8">2.1.1.233</ecNumber>
    </recommendedName>
</protein>
<dbReference type="Gene3D" id="3.40.50.150">
    <property type="entry name" value="Vaccinia Virus protein VP39"/>
    <property type="match status" value="1"/>
</dbReference>
<feature type="binding site" evidence="9">
    <location>
        <position position="195"/>
    </location>
    <ligand>
        <name>S-adenosyl-L-methionine</name>
        <dbReference type="ChEBI" id="CHEBI:59789"/>
    </ligand>
</feature>
<evidence type="ECO:0000256" key="9">
    <source>
        <dbReference type="PIRSR" id="PIRSR016305-1"/>
    </source>
</evidence>
<dbReference type="AlphaFoldDB" id="A0AAJ5YXK5"/>